<keyword evidence="3" id="KW-0235">DNA replication</keyword>
<protein>
    <recommendedName>
        <fullName evidence="8">G-patch domain-containing protein</fullName>
    </recommendedName>
</protein>
<dbReference type="Pfam" id="PF07842">
    <property type="entry name" value="GCFC"/>
    <property type="match status" value="1"/>
</dbReference>
<dbReference type="PANTHER" id="PTHR10507">
    <property type="entry name" value="CDC45-RELATED PROTEIN"/>
    <property type="match status" value="1"/>
</dbReference>
<feature type="region of interest" description="Disordered" evidence="7">
    <location>
        <begin position="863"/>
        <end position="906"/>
    </location>
</feature>
<dbReference type="PANTHER" id="PTHR10507:SF0">
    <property type="entry name" value="CELL DIVISION CONTROL PROTEIN 45 HOMOLOG"/>
    <property type="match status" value="1"/>
</dbReference>
<evidence type="ECO:0000313" key="10">
    <source>
        <dbReference type="Proteomes" id="UP000054107"/>
    </source>
</evidence>
<accession>A0A0B7NQW8</accession>
<feature type="coiled-coil region" evidence="6">
    <location>
        <begin position="303"/>
        <end position="351"/>
    </location>
</feature>
<dbReference type="Pfam" id="PF02724">
    <property type="entry name" value="CDC45"/>
    <property type="match status" value="1"/>
</dbReference>
<keyword evidence="10" id="KW-1185">Reference proteome</keyword>
<dbReference type="SMART" id="SM00443">
    <property type="entry name" value="G_patch"/>
    <property type="match status" value="1"/>
</dbReference>
<feature type="compositionally biased region" description="Acidic residues" evidence="7">
    <location>
        <begin position="54"/>
        <end position="63"/>
    </location>
</feature>
<feature type="compositionally biased region" description="Acidic residues" evidence="7">
    <location>
        <begin position="10"/>
        <end position="19"/>
    </location>
</feature>
<dbReference type="InterPro" id="IPR000467">
    <property type="entry name" value="G_patch_dom"/>
</dbReference>
<keyword evidence="5" id="KW-0131">Cell cycle</keyword>
<feature type="compositionally biased region" description="Basic and acidic residues" evidence="7">
    <location>
        <begin position="180"/>
        <end position="190"/>
    </location>
</feature>
<dbReference type="GO" id="GO:0003682">
    <property type="term" value="F:chromatin binding"/>
    <property type="evidence" value="ECO:0007669"/>
    <property type="project" value="TreeGrafter"/>
</dbReference>
<evidence type="ECO:0000313" key="9">
    <source>
        <dbReference type="EMBL" id="CEP17389.1"/>
    </source>
</evidence>
<evidence type="ECO:0000256" key="1">
    <source>
        <dbReference type="ARBA" id="ARBA00004123"/>
    </source>
</evidence>
<dbReference type="PROSITE" id="PS50174">
    <property type="entry name" value="G_PATCH"/>
    <property type="match status" value="1"/>
</dbReference>
<keyword evidence="4" id="KW-0539">Nucleus</keyword>
<feature type="compositionally biased region" description="Gly residues" evidence="7">
    <location>
        <begin position="66"/>
        <end position="76"/>
    </location>
</feature>
<feature type="compositionally biased region" description="Basic and acidic residues" evidence="7">
    <location>
        <begin position="94"/>
        <end position="105"/>
    </location>
</feature>
<dbReference type="GO" id="GO:0003688">
    <property type="term" value="F:DNA replication origin binding"/>
    <property type="evidence" value="ECO:0007669"/>
    <property type="project" value="TreeGrafter"/>
</dbReference>
<comment type="similarity">
    <text evidence="2">Belongs to the CDC45 family.</text>
</comment>
<name>A0A0B7NQW8_9FUNG</name>
<feature type="region of interest" description="Disordered" evidence="7">
    <location>
        <begin position="180"/>
        <end position="227"/>
    </location>
</feature>
<dbReference type="EMBL" id="LN733663">
    <property type="protein sequence ID" value="CEP17389.1"/>
    <property type="molecule type" value="Genomic_DNA"/>
</dbReference>
<dbReference type="InterPro" id="IPR003874">
    <property type="entry name" value="CDC45"/>
</dbReference>
<dbReference type="GO" id="GO:0003697">
    <property type="term" value="F:single-stranded DNA binding"/>
    <property type="evidence" value="ECO:0007669"/>
    <property type="project" value="TreeGrafter"/>
</dbReference>
<organism evidence="9 10">
    <name type="scientific">Parasitella parasitica</name>
    <dbReference type="NCBI Taxonomy" id="35722"/>
    <lineage>
        <taxon>Eukaryota</taxon>
        <taxon>Fungi</taxon>
        <taxon>Fungi incertae sedis</taxon>
        <taxon>Mucoromycota</taxon>
        <taxon>Mucoromycotina</taxon>
        <taxon>Mucoromycetes</taxon>
        <taxon>Mucorales</taxon>
        <taxon>Mucorineae</taxon>
        <taxon>Mucoraceae</taxon>
        <taxon>Parasitella</taxon>
    </lineage>
</organism>
<gene>
    <name evidence="9" type="primary">PARPA_11685.1 scaffold 44482</name>
</gene>
<proteinExistence type="inferred from homology"/>
<dbReference type="Proteomes" id="UP000054107">
    <property type="component" value="Unassembled WGS sequence"/>
</dbReference>
<dbReference type="InterPro" id="IPR022783">
    <property type="entry name" value="GCFC_dom"/>
</dbReference>
<evidence type="ECO:0000256" key="5">
    <source>
        <dbReference type="ARBA" id="ARBA00023306"/>
    </source>
</evidence>
<sequence length="1329" mass="152366">MGRRKNYMDDGQDSSEDEEAGRISFDITEDDLDAETAGFSGQRNRRRQTRFGESDDDDHDDEEGIRGGLGAGGLGFGPSFLPAKQTAETPEASPVKKDPVREKIRVRPSNNKPPPDPGFAHFNKHSKGFGQKMLEKMGWNVGKGLGADGAGIVNPVETKLRPARMGLSFRGFDERTTQAKLEAKARRGEASSEDEENQEQALKGKRRDAWKSESASNVKERISRKKKPKTIYKTAAEIVAETEQHQMPLSQQKIIDMTGPGIREINLADIKRTDSPTLMEVTTRLPELRHNLRLMVDLSRTDLENLSREKQSNTFKMKSLQDELGAIREKLDKDQAQLRKLEQLKTLTEQLMQISKDALATGAFNTGSITALFGEQFQILERDYANEIKSMKIDALVISVWAPIMKYKSMSWNVLEEPTWGVADVKKWKHLLTKNDDSDAERGWTRNRTQKTLTCTPFETMMNTVWLNKVRSAINNQWDIHDPDPLIQLMEEWESSLPRFIHENIIHQLILPKISRAVSDWNPRTDPIMIHTWIHPWFSTLRAWRLAELFTHIRHKLSVVLRQWHPSDESALHIISPWKDVWTWDQLEQFTSKSILPKLTLILREEFQVDPRNQSLDALIWCLAWKNLLSDTVLGLLLKNEFFSKWHSVLVQWLNLDMYSINYDQISDWYRWWRQVFDAYGLDTNKIVMQEFRRGLETMNKALGGEDLYSMGLITNSLYHEAYKYIKQDSSLGGNCIIFAASDVDSICAVHIFQALLRSDIIPHKIVPVSGHKDLEEANEKLVSKDENLRSIVMINCGGGIMIGNLFTAHEEAKVYIIDSHRPLLLDNLLEDNNQICVFDDESDSHRMAAAINACEIAMAAEDEDSDDDDFDEGEDEDEDGRPLNPRSRQRRRLNETLTPAERSERRKANRTIVDYYNQGAFFANSVSGSVYELAQQLGKTNNDLLWLAIVGVTSQYIFEKIDTARYADQVNIFRDDRARLNVDRAEDGQLKNINNIVIRSEDEYRFIMFRHWSLYDSMYHSGYVSSKLAVWKDAGKKRLNNMFAKMGFSLQQCQQVYTHMDMDLKQMLRNKIEVVAPLYGLTDICYPSFTRSYGWECCLSASDVVYSLSTILETSPAAATRLGAEIKHRHGNEDDWKPTPSSSDTAELQCGRKDWWMRNFFTAYDALKDASPEIILQGLKLCMETQKAVVRQGTSVIDKKMVKLLKNFRFVNIRNTAELPIFQHPSSLTKLGLFLTDAYREHGKKNLPIVLSSFDEEYNTCLVIALSGAPTFGDVRKKSERSTFGLAFEEAVESTKARISFDSFDQTVIQVHNNDIEHFIESLHYKTR</sequence>
<evidence type="ECO:0000259" key="8">
    <source>
        <dbReference type="PROSITE" id="PS50174"/>
    </source>
</evidence>
<evidence type="ECO:0000256" key="4">
    <source>
        <dbReference type="ARBA" id="ARBA00023242"/>
    </source>
</evidence>
<keyword evidence="6" id="KW-0175">Coiled coil</keyword>
<dbReference type="GO" id="GO:0000727">
    <property type="term" value="P:double-strand break repair via break-induced replication"/>
    <property type="evidence" value="ECO:0007669"/>
    <property type="project" value="TreeGrafter"/>
</dbReference>
<dbReference type="GO" id="GO:0006270">
    <property type="term" value="P:DNA replication initiation"/>
    <property type="evidence" value="ECO:0007669"/>
    <property type="project" value="InterPro"/>
</dbReference>
<evidence type="ECO:0000256" key="6">
    <source>
        <dbReference type="SAM" id="Coils"/>
    </source>
</evidence>
<feature type="compositionally biased region" description="Acidic residues" evidence="7">
    <location>
        <begin position="863"/>
        <end position="880"/>
    </location>
</feature>
<evidence type="ECO:0000256" key="2">
    <source>
        <dbReference type="ARBA" id="ARBA00010727"/>
    </source>
</evidence>
<feature type="region of interest" description="Disordered" evidence="7">
    <location>
        <begin position="1"/>
        <end position="125"/>
    </location>
</feature>
<dbReference type="GO" id="GO:1902977">
    <property type="term" value="P:mitotic DNA replication preinitiation complex assembly"/>
    <property type="evidence" value="ECO:0007669"/>
    <property type="project" value="TreeGrafter"/>
</dbReference>
<dbReference type="STRING" id="35722.A0A0B7NQW8"/>
<feature type="domain" description="G-patch" evidence="8">
    <location>
        <begin position="126"/>
        <end position="172"/>
    </location>
</feature>
<reference evidence="9 10" key="1">
    <citation type="submission" date="2014-09" db="EMBL/GenBank/DDBJ databases">
        <authorList>
            <person name="Ellenberger Sabrina"/>
        </authorList>
    </citation>
    <scope>NUCLEOTIDE SEQUENCE [LARGE SCALE GENOMIC DNA]</scope>
    <source>
        <strain evidence="9 10">CBS 412.66</strain>
    </source>
</reference>
<comment type="subcellular location">
    <subcellularLocation>
        <location evidence="1">Nucleus</location>
    </subcellularLocation>
</comment>
<dbReference type="GO" id="GO:0031261">
    <property type="term" value="C:DNA replication preinitiation complex"/>
    <property type="evidence" value="ECO:0007669"/>
    <property type="project" value="TreeGrafter"/>
</dbReference>
<evidence type="ECO:0000256" key="3">
    <source>
        <dbReference type="ARBA" id="ARBA00022705"/>
    </source>
</evidence>
<dbReference type="Pfam" id="PF01585">
    <property type="entry name" value="G-patch"/>
    <property type="match status" value="1"/>
</dbReference>
<evidence type="ECO:0000256" key="7">
    <source>
        <dbReference type="SAM" id="MobiDB-lite"/>
    </source>
</evidence>
<dbReference type="OrthoDB" id="4822at2759"/>